<dbReference type="SMART" id="SM00283">
    <property type="entry name" value="MA"/>
    <property type="match status" value="1"/>
</dbReference>
<keyword evidence="2" id="KW-1003">Cell membrane</keyword>
<feature type="transmembrane region" description="Helical" evidence="7">
    <location>
        <begin position="12"/>
        <end position="30"/>
    </location>
</feature>
<dbReference type="SMART" id="SM00304">
    <property type="entry name" value="HAMP"/>
    <property type="match status" value="1"/>
</dbReference>
<dbReference type="PROSITE" id="PS50111">
    <property type="entry name" value="CHEMOTAXIS_TRANSDUC_2"/>
    <property type="match status" value="1"/>
</dbReference>
<comment type="similarity">
    <text evidence="5">Belongs to the methyl-accepting chemotaxis (MCP) protein family.</text>
</comment>
<dbReference type="CDD" id="cd11386">
    <property type="entry name" value="MCP_signal"/>
    <property type="match status" value="1"/>
</dbReference>
<accession>A0A081NYT4</accession>
<gene>
    <name evidence="10" type="ORF">ET33_15920</name>
</gene>
<dbReference type="CDD" id="cd06225">
    <property type="entry name" value="HAMP"/>
    <property type="match status" value="1"/>
</dbReference>
<comment type="subcellular location">
    <subcellularLocation>
        <location evidence="1">Cell membrane</location>
    </subcellularLocation>
</comment>
<dbReference type="Proteomes" id="UP000028123">
    <property type="component" value="Unassembled WGS sequence"/>
</dbReference>
<dbReference type="PANTHER" id="PTHR32089:SF112">
    <property type="entry name" value="LYSOZYME-LIKE PROTEIN-RELATED"/>
    <property type="match status" value="1"/>
</dbReference>
<dbReference type="Gene3D" id="1.10.287.950">
    <property type="entry name" value="Methyl-accepting chemotaxis protein"/>
    <property type="match status" value="1"/>
</dbReference>
<keyword evidence="4 6" id="KW-0807">Transducer</keyword>
<keyword evidence="11" id="KW-1185">Reference proteome</keyword>
<feature type="domain" description="HAMP" evidence="9">
    <location>
        <begin position="301"/>
        <end position="355"/>
    </location>
</feature>
<name>A0A081NYT4_9BACL</name>
<protein>
    <recommendedName>
        <fullName evidence="12">Chemotaxis protein</fullName>
    </recommendedName>
</protein>
<evidence type="ECO:0000256" key="3">
    <source>
        <dbReference type="ARBA" id="ARBA00023136"/>
    </source>
</evidence>
<keyword evidence="7" id="KW-0812">Transmembrane</keyword>
<dbReference type="OrthoDB" id="2493490at2"/>
<dbReference type="Pfam" id="PF00015">
    <property type="entry name" value="MCPsignal"/>
    <property type="match status" value="1"/>
</dbReference>
<evidence type="ECO:0000256" key="6">
    <source>
        <dbReference type="PROSITE-ProRule" id="PRU00284"/>
    </source>
</evidence>
<keyword evidence="7" id="KW-1133">Transmembrane helix</keyword>
<evidence type="ECO:0000256" key="2">
    <source>
        <dbReference type="ARBA" id="ARBA00022475"/>
    </source>
</evidence>
<evidence type="ECO:0000313" key="11">
    <source>
        <dbReference type="Proteomes" id="UP000028123"/>
    </source>
</evidence>
<evidence type="ECO:0000259" key="9">
    <source>
        <dbReference type="PROSITE" id="PS50885"/>
    </source>
</evidence>
<evidence type="ECO:0008006" key="12">
    <source>
        <dbReference type="Google" id="ProtNLM"/>
    </source>
</evidence>
<dbReference type="AlphaFoldDB" id="A0A081NYT4"/>
<evidence type="ECO:0000256" key="7">
    <source>
        <dbReference type="SAM" id="Phobius"/>
    </source>
</evidence>
<dbReference type="eggNOG" id="COG0840">
    <property type="taxonomic scope" value="Bacteria"/>
</dbReference>
<evidence type="ECO:0000256" key="5">
    <source>
        <dbReference type="ARBA" id="ARBA00029447"/>
    </source>
</evidence>
<sequence length="660" mass="70920">MRNPLHSLTGRFMVYSSLVLLLLMGVVFAYQSSIIRSHAEASLFDKGRTMAISLSKSLQSLTESDLRTGVTLQDGTKLSGEELRTRLFDDRLEPIAASREEAEKRSKDKEYASAKQKRFDGQDIPLAQYELKYTSAYGAYTDERWQALVDGFLTDPQIVFAVPIAYSANPDAVGFIATHNGSYSPQGESSKDRWGAEGRLSQKYRGNRVFNDPTGYAAATYKDTSDVLLQKYPRSVEGRVVETWDMSYPLFFEGKHWGAVRVALNKEKSDALIAQQQLTVAAELLIVLLVVLGLLFVLSKFSVARKLQAVLNATANLNSQEADLTYRLAVRGKDEMGRLSGEINRFIAHLQQMMIGMHALSLRVTDGSHQLAAHAVQSREASEAIAHTLDELAAGAESQAVSAEESAKAMEEMAAGIQRIAEASAHVTEASLAMVQEAEAGNRTSVGAMEQMATMSQSAQQVGQAIRELEGRMQSVQEMAGAISGIASQTGLLALNAAIEAARAGEHGRGFAVVAGEVRKLAEQSEASAQRIQDQIEDIQASMASAVTAMAQGGREVEKGVGEVEQAGAAFERILAMAQGITAQIQEISAASEQLSAGTEEVTAGIEEMARIAGSASEQTLRAATASAGQLDLAGQASGEAEQLRQAADELQQTAGRFKV</sequence>
<dbReference type="RefSeq" id="WP_036688250.1">
    <property type="nucleotide sequence ID" value="NZ_JNVM01000021.1"/>
</dbReference>
<proteinExistence type="inferred from homology"/>
<keyword evidence="3 7" id="KW-0472">Membrane</keyword>
<dbReference type="GO" id="GO:0007165">
    <property type="term" value="P:signal transduction"/>
    <property type="evidence" value="ECO:0007669"/>
    <property type="project" value="UniProtKB-KW"/>
</dbReference>
<dbReference type="Gene3D" id="6.10.340.10">
    <property type="match status" value="1"/>
</dbReference>
<organism evidence="10 11">
    <name type="scientific">Paenibacillus tyrfis</name>
    <dbReference type="NCBI Taxonomy" id="1501230"/>
    <lineage>
        <taxon>Bacteria</taxon>
        <taxon>Bacillati</taxon>
        <taxon>Bacillota</taxon>
        <taxon>Bacilli</taxon>
        <taxon>Bacillales</taxon>
        <taxon>Paenibacillaceae</taxon>
        <taxon>Paenibacillus</taxon>
    </lineage>
</organism>
<feature type="domain" description="Methyl-accepting transducer" evidence="8">
    <location>
        <begin position="374"/>
        <end position="610"/>
    </location>
</feature>
<dbReference type="PROSITE" id="PS50885">
    <property type="entry name" value="HAMP"/>
    <property type="match status" value="1"/>
</dbReference>
<evidence type="ECO:0000256" key="1">
    <source>
        <dbReference type="ARBA" id="ARBA00004236"/>
    </source>
</evidence>
<dbReference type="SUPFAM" id="SSF58104">
    <property type="entry name" value="Methyl-accepting chemotaxis protein (MCP) signaling domain"/>
    <property type="match status" value="1"/>
</dbReference>
<dbReference type="PANTHER" id="PTHR32089">
    <property type="entry name" value="METHYL-ACCEPTING CHEMOTAXIS PROTEIN MCPB"/>
    <property type="match status" value="1"/>
</dbReference>
<evidence type="ECO:0000256" key="4">
    <source>
        <dbReference type="ARBA" id="ARBA00023224"/>
    </source>
</evidence>
<comment type="caution">
    <text evidence="10">The sequence shown here is derived from an EMBL/GenBank/DDBJ whole genome shotgun (WGS) entry which is preliminary data.</text>
</comment>
<evidence type="ECO:0000313" key="10">
    <source>
        <dbReference type="EMBL" id="KEQ23607.1"/>
    </source>
</evidence>
<dbReference type="InterPro" id="IPR003660">
    <property type="entry name" value="HAMP_dom"/>
</dbReference>
<reference evidence="10 11" key="1">
    <citation type="submission" date="2014-06" db="EMBL/GenBank/DDBJ databases">
        <title>Draft genome sequence of Paenibacillus sp. MSt1.</title>
        <authorList>
            <person name="Aw Y.K."/>
            <person name="Ong K.S."/>
            <person name="Gan H.M."/>
            <person name="Lee S.M."/>
        </authorList>
    </citation>
    <scope>NUCLEOTIDE SEQUENCE [LARGE SCALE GENOMIC DNA]</scope>
    <source>
        <strain evidence="10 11">MSt1</strain>
    </source>
</reference>
<dbReference type="GO" id="GO:0005886">
    <property type="term" value="C:plasma membrane"/>
    <property type="evidence" value="ECO:0007669"/>
    <property type="project" value="UniProtKB-SubCell"/>
</dbReference>
<evidence type="ECO:0000259" key="8">
    <source>
        <dbReference type="PROSITE" id="PS50111"/>
    </source>
</evidence>
<dbReference type="InterPro" id="IPR004089">
    <property type="entry name" value="MCPsignal_dom"/>
</dbReference>
<dbReference type="EMBL" id="JNVM01000021">
    <property type="protein sequence ID" value="KEQ23607.1"/>
    <property type="molecule type" value="Genomic_DNA"/>
</dbReference>